<keyword evidence="3" id="KW-1185">Reference proteome</keyword>
<proteinExistence type="predicted"/>
<dbReference type="EMBL" id="CP070608">
    <property type="protein sequence ID" value="QSE97075.1"/>
    <property type="molecule type" value="Genomic_DNA"/>
</dbReference>
<keyword evidence="1" id="KW-0812">Transmembrane</keyword>
<evidence type="ECO:0000313" key="3">
    <source>
        <dbReference type="Proteomes" id="UP000662783"/>
    </source>
</evidence>
<feature type="transmembrane region" description="Helical" evidence="1">
    <location>
        <begin position="7"/>
        <end position="27"/>
    </location>
</feature>
<keyword evidence="1" id="KW-1133">Transmembrane helix</keyword>
<gene>
    <name evidence="2" type="ORF">JR347_15995</name>
</gene>
<accession>A0A975A0D3</accession>
<evidence type="ECO:0008006" key="4">
    <source>
        <dbReference type="Google" id="ProtNLM"/>
    </source>
</evidence>
<evidence type="ECO:0000313" key="2">
    <source>
        <dbReference type="EMBL" id="QSE97075.1"/>
    </source>
</evidence>
<dbReference type="KEGG" id="fuv:JR347_15995"/>
<dbReference type="RefSeq" id="WP_205721588.1">
    <property type="nucleotide sequence ID" value="NZ_CP070608.1"/>
</dbReference>
<protein>
    <recommendedName>
        <fullName evidence="4">DUF4340 domain-containing protein</fullName>
    </recommendedName>
</protein>
<dbReference type="AlphaFoldDB" id="A0A975A0D3"/>
<keyword evidence="1" id="KW-0472">Membrane</keyword>
<organism evidence="2 3">
    <name type="scientific">Fulvivirga lutea</name>
    <dbReference type="NCBI Taxonomy" id="2810512"/>
    <lineage>
        <taxon>Bacteria</taxon>
        <taxon>Pseudomonadati</taxon>
        <taxon>Bacteroidota</taxon>
        <taxon>Cytophagia</taxon>
        <taxon>Cytophagales</taxon>
        <taxon>Fulvivirgaceae</taxon>
        <taxon>Fulvivirga</taxon>
    </lineage>
</organism>
<sequence length="306" mass="34871">MQKKKNIRLLILLVTAIIVTVITYVLVQPKSGISVNKNLFSYDQTVDINKVVFNSNPTVTLEFSRNAWVVNASYDADPQRINVLFAVLSQVSVRREVASNERSKIDSLMKGQGTKVEFYSDANVVKSFYVVGDESRGVTYMSENLETYYLVEIPGYRSYLAGIFLLDVNGWRNPLVFDLNWANLASVQVSYPQNSGNNLFITFDERTLSLEGMPKADSTKLTDLIDDISLMYVNDYLFENEVVDSLTTEISARISVTDIAKNVYTLEVYRQNGNEQYLVRKDSTDFALMEPNLVRRVTKPKSYFRQ</sequence>
<evidence type="ECO:0000256" key="1">
    <source>
        <dbReference type="SAM" id="Phobius"/>
    </source>
</evidence>
<dbReference type="Proteomes" id="UP000662783">
    <property type="component" value="Chromosome"/>
</dbReference>
<name>A0A975A0D3_9BACT</name>
<reference evidence="2" key="1">
    <citation type="submission" date="2021-02" db="EMBL/GenBank/DDBJ databases">
        <title>Fulvivirga sp. S481 isolated from sea water.</title>
        <authorList>
            <person name="Bae S.S."/>
            <person name="Baek K."/>
        </authorList>
    </citation>
    <scope>NUCLEOTIDE SEQUENCE</scope>
    <source>
        <strain evidence="2">S481</strain>
    </source>
</reference>